<evidence type="ECO:0000313" key="1">
    <source>
        <dbReference type="EMBL" id="MDN0069794.1"/>
    </source>
</evidence>
<dbReference type="InterPro" id="IPR050179">
    <property type="entry name" value="Trans_hexapeptide_repeat"/>
</dbReference>
<gene>
    <name evidence="1" type="ORF">QVN40_08810</name>
</gene>
<reference evidence="1" key="1">
    <citation type="submission" date="2023-06" db="EMBL/GenBank/DDBJ databases">
        <authorList>
            <person name="Zeman M."/>
            <person name="Kubasova T."/>
            <person name="Jahodarova E."/>
            <person name="Nykrynova M."/>
            <person name="Rychlik I."/>
        </authorList>
    </citation>
    <scope>NUCLEOTIDE SEQUENCE</scope>
    <source>
        <strain evidence="1">15_COKtk</strain>
    </source>
</reference>
<evidence type="ECO:0000313" key="2">
    <source>
        <dbReference type="Proteomes" id="UP001168505"/>
    </source>
</evidence>
<dbReference type="EMBL" id="JAUEIR010000007">
    <property type="protein sequence ID" value="MDN0069794.1"/>
    <property type="molecule type" value="Genomic_DNA"/>
</dbReference>
<organism evidence="1 2">
    <name type="scientific">Collinsella ihumii</name>
    <dbReference type="NCBI Taxonomy" id="1720204"/>
    <lineage>
        <taxon>Bacteria</taxon>
        <taxon>Bacillati</taxon>
        <taxon>Actinomycetota</taxon>
        <taxon>Coriobacteriia</taxon>
        <taxon>Coriobacteriales</taxon>
        <taxon>Coriobacteriaceae</taxon>
        <taxon>Collinsella</taxon>
    </lineage>
</organism>
<proteinExistence type="predicted"/>
<dbReference type="RefSeq" id="WP_289827415.1">
    <property type="nucleotide sequence ID" value="NZ_JAUEIR010000007.1"/>
</dbReference>
<dbReference type="InterPro" id="IPR001451">
    <property type="entry name" value="Hexapep"/>
</dbReference>
<dbReference type="InterPro" id="IPR011004">
    <property type="entry name" value="Trimer_LpxA-like_sf"/>
</dbReference>
<protein>
    <submittedName>
        <fullName evidence="1">DapH/DapD/GlmU-related protein</fullName>
    </submittedName>
</protein>
<reference evidence="1" key="2">
    <citation type="submission" date="2023-08" db="EMBL/GenBank/DDBJ databases">
        <title>Identification and characterization of horizontal gene transfer across gut microbiota members of farm animals based on homology search.</title>
        <authorList>
            <person name="Schwarzerova J."/>
            <person name="Nykrynova M."/>
            <person name="Jureckova K."/>
            <person name="Cejkova D."/>
            <person name="Rychlik I."/>
        </authorList>
    </citation>
    <scope>NUCLEOTIDE SEQUENCE</scope>
    <source>
        <strain evidence="1">15_COKtk</strain>
    </source>
</reference>
<sequence length="67" mass="6570">MAPGEGVPRIGEDVMLGAGCVLLGDIEVGDGAVVGANSVVTRSVPAGCVVAGVPAKIIKRQDGKVGR</sequence>
<dbReference type="Pfam" id="PF00132">
    <property type="entry name" value="Hexapep"/>
    <property type="match status" value="1"/>
</dbReference>
<dbReference type="Proteomes" id="UP001168505">
    <property type="component" value="Unassembled WGS sequence"/>
</dbReference>
<dbReference type="SUPFAM" id="SSF51161">
    <property type="entry name" value="Trimeric LpxA-like enzymes"/>
    <property type="match status" value="1"/>
</dbReference>
<name>A0AAW7JQG2_9ACTN</name>
<dbReference type="AlphaFoldDB" id="A0AAW7JQG2"/>
<accession>A0AAW7JQG2</accession>
<dbReference type="PANTHER" id="PTHR43300">
    <property type="entry name" value="ACETYLTRANSFERASE"/>
    <property type="match status" value="1"/>
</dbReference>
<comment type="caution">
    <text evidence="1">The sequence shown here is derived from an EMBL/GenBank/DDBJ whole genome shotgun (WGS) entry which is preliminary data.</text>
</comment>
<dbReference type="PANTHER" id="PTHR43300:SF11">
    <property type="entry name" value="ACETYLTRANSFERASE RV3034C-RELATED"/>
    <property type="match status" value="1"/>
</dbReference>
<dbReference type="Gene3D" id="2.160.10.10">
    <property type="entry name" value="Hexapeptide repeat proteins"/>
    <property type="match status" value="1"/>
</dbReference>